<accession>A0A172YCI6</accession>
<dbReference type="STRING" id="376489.A5892_05250"/>
<dbReference type="InterPro" id="IPR018357">
    <property type="entry name" value="Hexapep_transf_CS"/>
</dbReference>
<dbReference type="GO" id="GO:0009245">
    <property type="term" value="P:lipid A biosynthetic process"/>
    <property type="evidence" value="ECO:0007669"/>
    <property type="project" value="UniProtKB-UniRule"/>
</dbReference>
<keyword evidence="6 8" id="KW-0443">Lipid metabolism</keyword>
<gene>
    <name evidence="8" type="primary">lpxA</name>
    <name evidence="10" type="ORF">A5892_05250</name>
</gene>
<dbReference type="Gene3D" id="2.160.10.10">
    <property type="entry name" value="Hexapeptide repeat proteins"/>
    <property type="match status" value="1"/>
</dbReference>
<dbReference type="PROSITE" id="PS00101">
    <property type="entry name" value="HEXAPEP_TRANSFERASES"/>
    <property type="match status" value="1"/>
</dbReference>
<evidence type="ECO:0000256" key="3">
    <source>
        <dbReference type="ARBA" id="ARBA00022556"/>
    </source>
</evidence>
<organism evidence="10 11">
    <name type="scientific">Halotalea alkalilenta</name>
    <dbReference type="NCBI Taxonomy" id="376489"/>
    <lineage>
        <taxon>Bacteria</taxon>
        <taxon>Pseudomonadati</taxon>
        <taxon>Pseudomonadota</taxon>
        <taxon>Gammaproteobacteria</taxon>
        <taxon>Oceanospirillales</taxon>
        <taxon>Halomonadaceae</taxon>
        <taxon>Halotalea</taxon>
    </lineage>
</organism>
<dbReference type="GO" id="GO:0005737">
    <property type="term" value="C:cytoplasm"/>
    <property type="evidence" value="ECO:0007669"/>
    <property type="project" value="UniProtKB-SubCell"/>
</dbReference>
<name>A0A172YCI6_9GAMM</name>
<comment type="subunit">
    <text evidence="8">Homotrimer.</text>
</comment>
<proteinExistence type="inferred from homology"/>
<evidence type="ECO:0000256" key="8">
    <source>
        <dbReference type="HAMAP-Rule" id="MF_00387"/>
    </source>
</evidence>
<comment type="similarity">
    <text evidence="8">Belongs to the transferase hexapeptide repeat family. LpxA subfamily.</text>
</comment>
<dbReference type="Pfam" id="PF13720">
    <property type="entry name" value="Acetyltransf_11"/>
    <property type="match status" value="1"/>
</dbReference>
<evidence type="ECO:0000256" key="1">
    <source>
        <dbReference type="ARBA" id="ARBA00022490"/>
    </source>
</evidence>
<dbReference type="KEGG" id="haa:A5892_05250"/>
<dbReference type="InterPro" id="IPR037157">
    <property type="entry name" value="Acetyltransf_C_sf"/>
</dbReference>
<dbReference type="SUPFAM" id="SSF51161">
    <property type="entry name" value="Trimeric LpxA-like enzymes"/>
    <property type="match status" value="1"/>
</dbReference>
<sequence length="255" mass="27077">MIHPTAIIDPKAQVASDVEIGAYSVIGPDVVIGSGCVISPHVVIKGPSVIGTNNRFFQFGSIGEDCQDKKYRGEPTRLEIGNDNVFREGVTVHRGTVQDEGLTRIGSGNLFMAYAHVAHDCVIGDNCIMANQATLGGHVVLGDYAILGGLAAVHQFCHIGAHAMVGGLSAITMDVVAYVMVNGNPAHTHGINAEGLKRRGFDAAAIATLRDAYKKVFRSQLKLAESIEALERETPSAALQVFIDSLKNSSRGITR</sequence>
<keyword evidence="1 8" id="KW-0963">Cytoplasm</keyword>
<evidence type="ECO:0000256" key="6">
    <source>
        <dbReference type="ARBA" id="ARBA00023098"/>
    </source>
</evidence>
<dbReference type="NCBIfam" id="NF003657">
    <property type="entry name" value="PRK05289.1"/>
    <property type="match status" value="1"/>
</dbReference>
<keyword evidence="2 8" id="KW-0444">Lipid biosynthesis</keyword>
<dbReference type="Pfam" id="PF00132">
    <property type="entry name" value="Hexapep"/>
    <property type="match status" value="2"/>
</dbReference>
<evidence type="ECO:0000259" key="9">
    <source>
        <dbReference type="Pfam" id="PF13720"/>
    </source>
</evidence>
<dbReference type="AlphaFoldDB" id="A0A172YCI6"/>
<dbReference type="NCBIfam" id="TIGR01852">
    <property type="entry name" value="lipid_A_lpxA"/>
    <property type="match status" value="1"/>
</dbReference>
<dbReference type="Proteomes" id="UP000077875">
    <property type="component" value="Chromosome"/>
</dbReference>
<dbReference type="UniPathway" id="UPA00359">
    <property type="reaction ID" value="UER00477"/>
</dbReference>
<dbReference type="HAMAP" id="MF_00387">
    <property type="entry name" value="LpxA"/>
    <property type="match status" value="1"/>
</dbReference>
<dbReference type="EMBL" id="CP015243">
    <property type="protein sequence ID" value="ANF56943.1"/>
    <property type="molecule type" value="Genomic_DNA"/>
</dbReference>
<dbReference type="GO" id="GO:0016020">
    <property type="term" value="C:membrane"/>
    <property type="evidence" value="ECO:0007669"/>
    <property type="project" value="GOC"/>
</dbReference>
<dbReference type="GO" id="GO:0008780">
    <property type="term" value="F:acyl-[acyl-carrier-protein]-UDP-N-acetylglucosamine O-acyltransferase activity"/>
    <property type="evidence" value="ECO:0007669"/>
    <property type="project" value="UniProtKB-UniRule"/>
</dbReference>
<keyword evidence="5 8" id="KW-0677">Repeat</keyword>
<dbReference type="CDD" id="cd03351">
    <property type="entry name" value="LbH_UDP-GlcNAc_AT"/>
    <property type="match status" value="1"/>
</dbReference>
<evidence type="ECO:0000313" key="10">
    <source>
        <dbReference type="EMBL" id="ANF56943.1"/>
    </source>
</evidence>
<dbReference type="PANTHER" id="PTHR43480">
    <property type="entry name" value="ACYL-[ACYL-CARRIER-PROTEIN]--UDP-N-ACETYLGLUCOSAMINE O-ACYLTRANSFERASE"/>
    <property type="match status" value="1"/>
</dbReference>
<comment type="catalytic activity">
    <reaction evidence="8">
        <text>a (3R)-hydroxyacyl-[ACP] + UDP-N-acetyl-alpha-D-glucosamine = a UDP-3-O-[(3R)-3-hydroxyacyl]-N-acetyl-alpha-D-glucosamine + holo-[ACP]</text>
        <dbReference type="Rhea" id="RHEA:67812"/>
        <dbReference type="Rhea" id="RHEA-COMP:9685"/>
        <dbReference type="Rhea" id="RHEA-COMP:9945"/>
        <dbReference type="ChEBI" id="CHEBI:57705"/>
        <dbReference type="ChEBI" id="CHEBI:64479"/>
        <dbReference type="ChEBI" id="CHEBI:78827"/>
        <dbReference type="ChEBI" id="CHEBI:173225"/>
        <dbReference type="EC" id="2.3.1.129"/>
    </reaction>
</comment>
<dbReference type="PANTHER" id="PTHR43480:SF1">
    <property type="entry name" value="ACYL-[ACYL-CARRIER-PROTEIN]--UDP-N-ACETYLGLUCOSAMINE O-ACYLTRANSFERASE, MITOCHONDRIAL-RELATED"/>
    <property type="match status" value="1"/>
</dbReference>
<dbReference type="PIRSF" id="PIRSF000456">
    <property type="entry name" value="UDP-GlcNAc_acltr"/>
    <property type="match status" value="1"/>
</dbReference>
<feature type="domain" description="UDP N-acetylglucosamine O-acyltransferase C-terminal" evidence="9">
    <location>
        <begin position="174"/>
        <end position="253"/>
    </location>
</feature>
<keyword evidence="3 8" id="KW-0441">Lipid A biosynthesis</keyword>
<dbReference type="InterPro" id="IPR010137">
    <property type="entry name" value="Lipid_A_LpxA"/>
</dbReference>
<dbReference type="Gene3D" id="1.20.1180.10">
    <property type="entry name" value="Udp N-acetylglucosamine O-acyltransferase, C-terminal domain"/>
    <property type="match status" value="1"/>
</dbReference>
<comment type="subcellular location">
    <subcellularLocation>
        <location evidence="8">Cytoplasm</location>
    </subcellularLocation>
</comment>
<dbReference type="EC" id="2.3.1.129" evidence="8"/>
<dbReference type="InterPro" id="IPR011004">
    <property type="entry name" value="Trimer_LpxA-like_sf"/>
</dbReference>
<evidence type="ECO:0000256" key="5">
    <source>
        <dbReference type="ARBA" id="ARBA00022737"/>
    </source>
</evidence>
<comment type="pathway">
    <text evidence="8">Glycolipid biosynthesis; lipid IV(A) biosynthesis; lipid IV(A) from (3R)-3-hydroxytetradecanoyl-[acyl-carrier-protein] and UDP-N-acetyl-alpha-D-glucosamine: step 1/6.</text>
</comment>
<reference evidence="10 11" key="1">
    <citation type="submission" date="2016-04" db="EMBL/GenBank/DDBJ databases">
        <title>Complete Genome Sequence of Halotalea alkalilenta IHB B 13600.</title>
        <authorList>
            <person name="Swarnkar M.K."/>
            <person name="Sharma A."/>
            <person name="Kaushal K."/>
            <person name="Soni R."/>
            <person name="Rana S."/>
            <person name="Singh A.K."/>
            <person name="Gulati A."/>
        </authorList>
    </citation>
    <scope>NUCLEOTIDE SEQUENCE [LARGE SCALE GENOMIC DNA]</scope>
    <source>
        <strain evidence="10 11">IHB B 13600</strain>
    </source>
</reference>
<dbReference type="RefSeq" id="WP_064121905.1">
    <property type="nucleotide sequence ID" value="NZ_CP015243.1"/>
</dbReference>
<protein>
    <recommendedName>
        <fullName evidence="8">Acyl-[acyl-carrier-protein]--UDP-N-acetylglucosamine O-acyltransferase</fullName>
        <shortName evidence="8">UDP-N-acetylglucosamine acyltransferase</shortName>
        <ecNumber evidence="8">2.3.1.129</ecNumber>
    </recommendedName>
</protein>
<keyword evidence="11" id="KW-1185">Reference proteome</keyword>
<evidence type="ECO:0000256" key="7">
    <source>
        <dbReference type="ARBA" id="ARBA00023315"/>
    </source>
</evidence>
<evidence type="ECO:0000256" key="2">
    <source>
        <dbReference type="ARBA" id="ARBA00022516"/>
    </source>
</evidence>
<comment type="function">
    <text evidence="8">Involved in the biosynthesis of lipid A, a phosphorylated glycolipid that anchors the lipopolysaccharide to the outer membrane of the cell.</text>
</comment>
<evidence type="ECO:0000313" key="11">
    <source>
        <dbReference type="Proteomes" id="UP000077875"/>
    </source>
</evidence>
<keyword evidence="7 8" id="KW-0012">Acyltransferase</keyword>
<keyword evidence="4 8" id="KW-0808">Transferase</keyword>
<evidence type="ECO:0000256" key="4">
    <source>
        <dbReference type="ARBA" id="ARBA00022679"/>
    </source>
</evidence>
<dbReference type="InterPro" id="IPR001451">
    <property type="entry name" value="Hexapep"/>
</dbReference>
<dbReference type="InterPro" id="IPR029098">
    <property type="entry name" value="Acetyltransf_C"/>
</dbReference>